<evidence type="ECO:0000313" key="2">
    <source>
        <dbReference type="Proteomes" id="UP000199504"/>
    </source>
</evidence>
<dbReference type="CDD" id="cd11532">
    <property type="entry name" value="NTP-PPase_COG4997"/>
    <property type="match status" value="1"/>
</dbReference>
<evidence type="ECO:0000313" key="1">
    <source>
        <dbReference type="EMBL" id="SCF26071.1"/>
    </source>
</evidence>
<proteinExistence type="predicted"/>
<dbReference type="EMBL" id="FMCX01000004">
    <property type="protein sequence ID" value="SCF26071.1"/>
    <property type="molecule type" value="Genomic_DNA"/>
</dbReference>
<dbReference type="STRING" id="262898.GA0070564_104546"/>
<gene>
    <name evidence="1" type="ORF">GA0070564_104546</name>
</gene>
<dbReference type="AlphaFoldDB" id="A0A1C4Z0F8"/>
<dbReference type="Proteomes" id="UP000199504">
    <property type="component" value="Unassembled WGS sequence"/>
</dbReference>
<organism evidence="1 2">
    <name type="scientific">Micromonospora mirobrigensis</name>
    <dbReference type="NCBI Taxonomy" id="262898"/>
    <lineage>
        <taxon>Bacteria</taxon>
        <taxon>Bacillati</taxon>
        <taxon>Actinomycetota</taxon>
        <taxon>Actinomycetes</taxon>
        <taxon>Micromonosporales</taxon>
        <taxon>Micromonosporaceae</taxon>
        <taxon>Micromonospora</taxon>
    </lineage>
</organism>
<accession>A0A1C4Z0F8</accession>
<keyword evidence="2" id="KW-1185">Reference proteome</keyword>
<reference evidence="2" key="1">
    <citation type="submission" date="2016-06" db="EMBL/GenBank/DDBJ databases">
        <authorList>
            <person name="Varghese N."/>
            <person name="Submissions Spin"/>
        </authorList>
    </citation>
    <scope>NUCLEOTIDE SEQUENCE [LARGE SCALE GENOMIC DNA]</scope>
    <source>
        <strain evidence="2">DSM 44830</strain>
    </source>
</reference>
<protein>
    <submittedName>
        <fullName evidence="1">Predicted house-cleaning noncanonical NTP pyrophosphatase, all-alpha NTP-PPase (MazG) superfamily</fullName>
    </submittedName>
</protein>
<dbReference type="RefSeq" id="WP_091609704.1">
    <property type="nucleotide sequence ID" value="NZ_FMCX01000004.1"/>
</dbReference>
<dbReference type="OrthoDB" id="9813491at2"/>
<sequence length="106" mass="11807">MANQPALPGKLIRDRIPAVIERHGSSPIVEVVCGETYLRYLEAKLGEEVDEFRASREVVELADIVEVCFAAAAALGYGVDDLLRIAHEKREDRGGFTDRLIWLGNR</sequence>
<name>A0A1C4Z0F8_9ACTN</name>
<dbReference type="InterPro" id="IPR038735">
    <property type="entry name" value="MSMEG_1276-like_NTP-PPase_dom"/>
</dbReference>